<evidence type="ECO:0000313" key="3">
    <source>
        <dbReference type="Proteomes" id="UP000193900"/>
    </source>
</evidence>
<protein>
    <submittedName>
        <fullName evidence="2">PAS domain protein</fullName>
    </submittedName>
</protein>
<accession>A0A1Y5RAJ4</accession>
<keyword evidence="3" id="KW-1185">Reference proteome</keyword>
<evidence type="ECO:0000256" key="1">
    <source>
        <dbReference type="SAM" id="MobiDB-lite"/>
    </source>
</evidence>
<proteinExistence type="predicted"/>
<feature type="region of interest" description="Disordered" evidence="1">
    <location>
        <begin position="207"/>
        <end position="239"/>
    </location>
</feature>
<reference evidence="2 3" key="1">
    <citation type="submission" date="2017-03" db="EMBL/GenBank/DDBJ databases">
        <authorList>
            <person name="Afonso C.L."/>
            <person name="Miller P.J."/>
            <person name="Scott M.A."/>
            <person name="Spackman E."/>
            <person name="Goraichik I."/>
            <person name="Dimitrov K.M."/>
            <person name="Suarez D.L."/>
            <person name="Swayne D.E."/>
        </authorList>
    </citation>
    <scope>NUCLEOTIDE SEQUENCE [LARGE SCALE GENOMIC DNA]</scope>
    <source>
        <strain evidence="2 3">CECT 7023</strain>
    </source>
</reference>
<gene>
    <name evidence="2" type="ORF">ROA7023_00016</name>
</gene>
<evidence type="ECO:0000313" key="2">
    <source>
        <dbReference type="EMBL" id="SLN12964.1"/>
    </source>
</evidence>
<dbReference type="Proteomes" id="UP000193900">
    <property type="component" value="Unassembled WGS sequence"/>
</dbReference>
<feature type="compositionally biased region" description="Basic and acidic residues" evidence="1">
    <location>
        <begin position="228"/>
        <end position="239"/>
    </location>
</feature>
<dbReference type="AlphaFoldDB" id="A0A1Y5RAJ4"/>
<sequence length="253" mass="27699">MGRGPDVSEESDTMTDQTTLIPGEDRPAHIPALRQMERYWNELRGGHRLPQRRDVDPARLEDSLPHAFLMQRVAPNVGRLRVAGQQLTKVLGMDPRGMPLTAFFGVEARKVLSEQLRAVFDGPTIVEIPVASRRGLGRPRLSGRLLLLPLIGDDGMVSACLGALMVDGTIGSAPRRFDIAPGVIRAERVRSPSSADLRETLLAQIEETGREGAEAPRPAPALSGAPRVRPERPARAPAVERRRPYLRLVVDNG</sequence>
<dbReference type="EMBL" id="FWFZ01000001">
    <property type="protein sequence ID" value="SLN12964.1"/>
    <property type="molecule type" value="Genomic_DNA"/>
</dbReference>
<dbReference type="InterPro" id="IPR009922">
    <property type="entry name" value="DUF1457"/>
</dbReference>
<feature type="region of interest" description="Disordered" evidence="1">
    <location>
        <begin position="1"/>
        <end position="27"/>
    </location>
</feature>
<dbReference type="Pfam" id="PF07310">
    <property type="entry name" value="PAS_5"/>
    <property type="match status" value="1"/>
</dbReference>
<name>A0A1Y5RAJ4_9RHOB</name>
<organism evidence="2 3">
    <name type="scientific">Roseisalinus antarcticus</name>
    <dbReference type="NCBI Taxonomy" id="254357"/>
    <lineage>
        <taxon>Bacteria</taxon>
        <taxon>Pseudomonadati</taxon>
        <taxon>Pseudomonadota</taxon>
        <taxon>Alphaproteobacteria</taxon>
        <taxon>Rhodobacterales</taxon>
        <taxon>Roseobacteraceae</taxon>
        <taxon>Roseisalinus</taxon>
    </lineage>
</organism>